<organism evidence="1 2">
    <name type="scientific">Escherichia coli</name>
    <dbReference type="NCBI Taxonomy" id="562"/>
    <lineage>
        <taxon>Bacteria</taxon>
        <taxon>Pseudomonadati</taxon>
        <taxon>Pseudomonadota</taxon>
        <taxon>Gammaproteobacteria</taxon>
        <taxon>Enterobacterales</taxon>
        <taxon>Enterobacteriaceae</taxon>
        <taxon>Escherichia</taxon>
    </lineage>
</organism>
<dbReference type="SUPFAM" id="SSF103515">
    <property type="entry name" value="Autotransporter"/>
    <property type="match status" value="1"/>
</dbReference>
<evidence type="ECO:0000313" key="1">
    <source>
        <dbReference type="EMBL" id="STO53357.1"/>
    </source>
</evidence>
<evidence type="ECO:0000313" key="2">
    <source>
        <dbReference type="Proteomes" id="UP000254429"/>
    </source>
</evidence>
<name>A0A377HHK9_ECOLX</name>
<reference evidence="1 2" key="1">
    <citation type="submission" date="2018-06" db="EMBL/GenBank/DDBJ databases">
        <authorList>
            <consortium name="Pathogen Informatics"/>
            <person name="Doyle S."/>
        </authorList>
    </citation>
    <scope>NUCLEOTIDE SEQUENCE [LARGE SCALE GENOMIC DNA]</scope>
    <source>
        <strain evidence="1 2">NCTC8500</strain>
    </source>
</reference>
<dbReference type="EMBL" id="UGFG01000002">
    <property type="protein sequence ID" value="STO53357.1"/>
    <property type="molecule type" value="Genomic_DNA"/>
</dbReference>
<gene>
    <name evidence="1" type="primary">pic_4</name>
    <name evidence="1" type="ORF">NCTC8500_05926</name>
</gene>
<protein>
    <submittedName>
        <fullName evidence="1">Serine protease</fullName>
        <ecNumber evidence="1">3.4.21.-</ecNumber>
    </submittedName>
</protein>
<dbReference type="GO" id="GO:0019867">
    <property type="term" value="C:outer membrane"/>
    <property type="evidence" value="ECO:0007669"/>
    <property type="project" value="InterPro"/>
</dbReference>
<sequence length="69" mass="7128">MNCATTNGNAGAWARIMNGAGSADGGYSDNYTHVQVGFDKKHALDGVDLFTGITMTYTDSSADSNAFSG</sequence>
<dbReference type="Proteomes" id="UP000254429">
    <property type="component" value="Unassembled WGS sequence"/>
</dbReference>
<dbReference type="InterPro" id="IPR006315">
    <property type="entry name" value="OM_autotransptr_brl_dom"/>
</dbReference>
<dbReference type="GO" id="GO:0008233">
    <property type="term" value="F:peptidase activity"/>
    <property type="evidence" value="ECO:0007669"/>
    <property type="project" value="UniProtKB-KW"/>
</dbReference>
<proteinExistence type="predicted"/>
<accession>A0A377HHK9</accession>
<keyword evidence="1" id="KW-0645">Protease</keyword>
<keyword evidence="1" id="KW-0378">Hydrolase</keyword>
<dbReference type="Gene3D" id="2.40.128.130">
    <property type="entry name" value="Autotransporter beta-domain"/>
    <property type="match status" value="1"/>
</dbReference>
<dbReference type="EC" id="3.4.21.-" evidence="1"/>
<dbReference type="GO" id="GO:0006508">
    <property type="term" value="P:proteolysis"/>
    <property type="evidence" value="ECO:0007669"/>
    <property type="project" value="UniProtKB-KW"/>
</dbReference>
<dbReference type="InterPro" id="IPR036709">
    <property type="entry name" value="Autotransporte_beta_dom_sf"/>
</dbReference>
<dbReference type="AlphaFoldDB" id="A0A377HHK9"/>
<dbReference type="NCBIfam" id="TIGR01414">
    <property type="entry name" value="autotrans_barl"/>
    <property type="match status" value="1"/>
</dbReference>